<dbReference type="GeneID" id="63684753"/>
<evidence type="ECO:0000256" key="1">
    <source>
        <dbReference type="SAM" id="MobiDB-lite"/>
    </source>
</evidence>
<dbReference type="SMART" id="SM00855">
    <property type="entry name" value="PGAM"/>
    <property type="match status" value="1"/>
</dbReference>
<dbReference type="GO" id="GO:0016791">
    <property type="term" value="F:phosphatase activity"/>
    <property type="evidence" value="ECO:0007669"/>
    <property type="project" value="TreeGrafter"/>
</dbReference>
<dbReference type="OMA" id="NALPCDT"/>
<dbReference type="InterPro" id="IPR050275">
    <property type="entry name" value="PGM_Phosphatase"/>
</dbReference>
<name>M5G610_DACPD</name>
<dbReference type="Proteomes" id="UP000030653">
    <property type="component" value="Unassembled WGS sequence"/>
</dbReference>
<organism evidence="2 3">
    <name type="scientific">Dacryopinax primogenitus (strain DJM 731)</name>
    <name type="common">Brown rot fungus</name>
    <dbReference type="NCBI Taxonomy" id="1858805"/>
    <lineage>
        <taxon>Eukaryota</taxon>
        <taxon>Fungi</taxon>
        <taxon>Dikarya</taxon>
        <taxon>Basidiomycota</taxon>
        <taxon>Agaricomycotina</taxon>
        <taxon>Dacrymycetes</taxon>
        <taxon>Dacrymycetales</taxon>
        <taxon>Dacrymycetaceae</taxon>
        <taxon>Dacryopinax</taxon>
    </lineage>
</organism>
<dbReference type="InterPro" id="IPR029033">
    <property type="entry name" value="His_PPase_superfam"/>
</dbReference>
<evidence type="ECO:0000313" key="2">
    <source>
        <dbReference type="EMBL" id="EJU05686.1"/>
    </source>
</evidence>
<feature type="compositionally biased region" description="Polar residues" evidence="1">
    <location>
        <begin position="214"/>
        <end position="223"/>
    </location>
</feature>
<dbReference type="OrthoDB" id="496981at2759"/>
<dbReference type="InterPro" id="IPR013078">
    <property type="entry name" value="His_Pase_superF_clade-1"/>
</dbReference>
<dbReference type="Gene3D" id="3.40.50.1240">
    <property type="entry name" value="Phosphoglycerate mutase-like"/>
    <property type="match status" value="1"/>
</dbReference>
<reference evidence="2 3" key="1">
    <citation type="journal article" date="2012" name="Science">
        <title>The Paleozoic origin of enzymatic lignin decomposition reconstructed from 31 fungal genomes.</title>
        <authorList>
            <person name="Floudas D."/>
            <person name="Binder M."/>
            <person name="Riley R."/>
            <person name="Barry K."/>
            <person name="Blanchette R.A."/>
            <person name="Henrissat B."/>
            <person name="Martinez A.T."/>
            <person name="Otillar R."/>
            <person name="Spatafora J.W."/>
            <person name="Yadav J.S."/>
            <person name="Aerts A."/>
            <person name="Benoit I."/>
            <person name="Boyd A."/>
            <person name="Carlson A."/>
            <person name="Copeland A."/>
            <person name="Coutinho P.M."/>
            <person name="de Vries R.P."/>
            <person name="Ferreira P."/>
            <person name="Findley K."/>
            <person name="Foster B."/>
            <person name="Gaskell J."/>
            <person name="Glotzer D."/>
            <person name="Gorecki P."/>
            <person name="Heitman J."/>
            <person name="Hesse C."/>
            <person name="Hori C."/>
            <person name="Igarashi K."/>
            <person name="Jurgens J.A."/>
            <person name="Kallen N."/>
            <person name="Kersten P."/>
            <person name="Kohler A."/>
            <person name="Kuees U."/>
            <person name="Kumar T.K.A."/>
            <person name="Kuo A."/>
            <person name="LaButti K."/>
            <person name="Larrondo L.F."/>
            <person name="Lindquist E."/>
            <person name="Ling A."/>
            <person name="Lombard V."/>
            <person name="Lucas S."/>
            <person name="Lundell T."/>
            <person name="Martin R."/>
            <person name="McLaughlin D.J."/>
            <person name="Morgenstern I."/>
            <person name="Morin E."/>
            <person name="Murat C."/>
            <person name="Nagy L.G."/>
            <person name="Nolan M."/>
            <person name="Ohm R.A."/>
            <person name="Patyshakuliyeva A."/>
            <person name="Rokas A."/>
            <person name="Ruiz-Duenas F.J."/>
            <person name="Sabat G."/>
            <person name="Salamov A."/>
            <person name="Samejima M."/>
            <person name="Schmutz J."/>
            <person name="Slot J.C."/>
            <person name="St John F."/>
            <person name="Stenlid J."/>
            <person name="Sun H."/>
            <person name="Sun S."/>
            <person name="Syed K."/>
            <person name="Tsang A."/>
            <person name="Wiebenga A."/>
            <person name="Young D."/>
            <person name="Pisabarro A."/>
            <person name="Eastwood D.C."/>
            <person name="Martin F."/>
            <person name="Cullen D."/>
            <person name="Grigoriev I.V."/>
            <person name="Hibbett D.S."/>
        </authorList>
    </citation>
    <scope>NUCLEOTIDE SEQUENCE [LARGE SCALE GENOMIC DNA]</scope>
    <source>
        <strain evidence="2 3">DJM-731 SS1</strain>
    </source>
</reference>
<dbReference type="RefSeq" id="XP_040632580.1">
    <property type="nucleotide sequence ID" value="XM_040769691.1"/>
</dbReference>
<dbReference type="PANTHER" id="PTHR48100">
    <property type="entry name" value="BROAD-SPECIFICITY PHOSPHATASE YOR283W-RELATED"/>
    <property type="match status" value="1"/>
</dbReference>
<feature type="region of interest" description="Disordered" evidence="1">
    <location>
        <begin position="204"/>
        <end position="223"/>
    </location>
</feature>
<dbReference type="Pfam" id="PF00300">
    <property type="entry name" value="His_Phos_1"/>
    <property type="match status" value="1"/>
</dbReference>
<dbReference type="CDD" id="cd07067">
    <property type="entry name" value="HP_PGM_like"/>
    <property type="match status" value="1"/>
</dbReference>
<dbReference type="PANTHER" id="PTHR48100:SF54">
    <property type="entry name" value="PHOSPHATASE SPAC5H10.03-RELATED"/>
    <property type="match status" value="1"/>
</dbReference>
<dbReference type="AlphaFoldDB" id="M5G610"/>
<dbReference type="HOGENOM" id="CLU_039184_1_0_1"/>
<dbReference type="SUPFAM" id="SSF53254">
    <property type="entry name" value="Phosphoglycerate mutase-like"/>
    <property type="match status" value="1"/>
</dbReference>
<evidence type="ECO:0000313" key="3">
    <source>
        <dbReference type="Proteomes" id="UP000030653"/>
    </source>
</evidence>
<keyword evidence="3" id="KW-1185">Reference proteome</keyword>
<sequence>MVKNVYLYRHAQAEHNATSNWGIPDPTLTPLGRAQSSDIFAAFKEQFSGATSPQPLLVCSPLRRTVETMLLGFPEWVKPVFMPELQEINDLPCDTGSSASRLSELFPELDFTSLPSDWNTKRGPWAPEEQALQARARVVRRWLREQPGENAVVVSHGDFLRYYLASGADEEPQAHWDNAEGRLYVFESHEEGDEKAWLVRIEEKTAKVPDPQDGSRTSAEMRE</sequence>
<protein>
    <submittedName>
        <fullName evidence="2">Phosphoglycerate mutase-like protein</fullName>
    </submittedName>
</protein>
<accession>M5G610</accession>
<dbReference type="EMBL" id="JH795856">
    <property type="protein sequence ID" value="EJU05686.1"/>
    <property type="molecule type" value="Genomic_DNA"/>
</dbReference>
<gene>
    <name evidence="2" type="ORF">DACRYDRAFT_113742</name>
</gene>
<dbReference type="GO" id="GO:0005737">
    <property type="term" value="C:cytoplasm"/>
    <property type="evidence" value="ECO:0007669"/>
    <property type="project" value="TreeGrafter"/>
</dbReference>
<proteinExistence type="predicted"/>